<keyword evidence="3" id="KW-1185">Reference proteome</keyword>
<feature type="transmembrane region" description="Helical" evidence="1">
    <location>
        <begin position="154"/>
        <end position="172"/>
    </location>
</feature>
<feature type="transmembrane region" description="Helical" evidence="1">
    <location>
        <begin position="338"/>
        <end position="356"/>
    </location>
</feature>
<evidence type="ECO:0000256" key="1">
    <source>
        <dbReference type="SAM" id="Phobius"/>
    </source>
</evidence>
<feature type="transmembrane region" description="Helical" evidence="1">
    <location>
        <begin position="62"/>
        <end position="82"/>
    </location>
</feature>
<feature type="transmembrane region" description="Helical" evidence="1">
    <location>
        <begin position="114"/>
        <end position="133"/>
    </location>
</feature>
<dbReference type="Proteomes" id="UP001242313">
    <property type="component" value="Unassembled WGS sequence"/>
</dbReference>
<dbReference type="RefSeq" id="WP_307192295.1">
    <property type="nucleotide sequence ID" value="NZ_JAUSUN010000022.1"/>
</dbReference>
<comment type="caution">
    <text evidence="2">The sequence shown here is derived from an EMBL/GenBank/DDBJ whole genome shotgun (WGS) entry which is preliminary data.</text>
</comment>
<keyword evidence="1" id="KW-0812">Transmembrane</keyword>
<organism evidence="2 3">
    <name type="scientific">Mesobacillus stamsii</name>
    <dbReference type="NCBI Taxonomy" id="225347"/>
    <lineage>
        <taxon>Bacteria</taxon>
        <taxon>Bacillati</taxon>
        <taxon>Bacillota</taxon>
        <taxon>Bacilli</taxon>
        <taxon>Bacillales</taxon>
        <taxon>Bacillaceae</taxon>
        <taxon>Mesobacillus</taxon>
    </lineage>
</organism>
<keyword evidence="1" id="KW-0472">Membrane</keyword>
<keyword evidence="1" id="KW-1133">Transmembrane helix</keyword>
<evidence type="ECO:0000313" key="3">
    <source>
        <dbReference type="Proteomes" id="UP001242313"/>
    </source>
</evidence>
<dbReference type="EMBL" id="JAUSUN010000022">
    <property type="protein sequence ID" value="MDQ0414899.1"/>
    <property type="molecule type" value="Genomic_DNA"/>
</dbReference>
<feature type="transmembrane region" description="Helical" evidence="1">
    <location>
        <begin position="278"/>
        <end position="294"/>
    </location>
</feature>
<evidence type="ECO:0008006" key="4">
    <source>
        <dbReference type="Google" id="ProtNLM"/>
    </source>
</evidence>
<feature type="transmembrane region" description="Helical" evidence="1">
    <location>
        <begin position="362"/>
        <end position="378"/>
    </location>
</feature>
<feature type="transmembrane region" description="Helical" evidence="1">
    <location>
        <begin position="300"/>
        <end position="317"/>
    </location>
</feature>
<gene>
    <name evidence="2" type="ORF">J2S25_003109</name>
</gene>
<proteinExistence type="predicted"/>
<accession>A0ABU0FYB0</accession>
<reference evidence="2 3" key="1">
    <citation type="submission" date="2023-07" db="EMBL/GenBank/DDBJ databases">
        <title>Genomic Encyclopedia of Type Strains, Phase IV (KMG-IV): sequencing the most valuable type-strain genomes for metagenomic binning, comparative biology and taxonomic classification.</title>
        <authorList>
            <person name="Goeker M."/>
        </authorList>
    </citation>
    <scope>NUCLEOTIDE SEQUENCE [LARGE SCALE GENOMIC DNA]</scope>
    <source>
        <strain evidence="2 3">DSM 19598</strain>
    </source>
</reference>
<feature type="transmembrane region" description="Helical" evidence="1">
    <location>
        <begin position="246"/>
        <end position="266"/>
    </location>
</feature>
<feature type="transmembrane region" description="Helical" evidence="1">
    <location>
        <begin position="34"/>
        <end position="56"/>
    </location>
</feature>
<evidence type="ECO:0000313" key="2">
    <source>
        <dbReference type="EMBL" id="MDQ0414899.1"/>
    </source>
</evidence>
<sequence>MNLSQLMNAKNLQSRKGRFLQCTLRKNNSQKITFLYLLAILSSGLFYSYATTWLIVEDLATVFLILFLSSIIDMFVFFDVTFFKKVSKVSSRNLTLISIVFLIATLIFSNSNSLLFLVILYVFCTLSFSFHLLSFEQELLRTKNNIRSGLINITLLRNFSKIIGFAIGAWIYKMQLQEYIFILLISFLFFLFINIQPEVEQSQKKISIKALKGKVYIFVLSLLGTTAVFWIPLFVAELTEKKLLNLSSIVFTLPGIVSVAYLNLISREKFDISLMAKNKLHILFLISFGILNFIEAYLIIRIILFSFIVALGISISVEVRSRFMNVNNHIDTKVTLQTYNLISAVSLLIFTLLSIYFNEFPFYLLGLNVVASLIILTHRKEFI</sequence>
<feature type="transmembrane region" description="Helical" evidence="1">
    <location>
        <begin position="215"/>
        <end position="234"/>
    </location>
</feature>
<feature type="transmembrane region" description="Helical" evidence="1">
    <location>
        <begin position="178"/>
        <end position="195"/>
    </location>
</feature>
<name>A0ABU0FYB0_9BACI</name>
<feature type="transmembrane region" description="Helical" evidence="1">
    <location>
        <begin position="89"/>
        <end position="108"/>
    </location>
</feature>
<protein>
    <recommendedName>
        <fullName evidence="4">MFS transporter</fullName>
    </recommendedName>
</protein>